<dbReference type="Proteomes" id="UP000675880">
    <property type="component" value="Unassembled WGS sequence"/>
</dbReference>
<reference evidence="1 2" key="1">
    <citation type="submission" date="2021-02" db="EMBL/GenBank/DDBJ databases">
        <authorList>
            <person name="Han P."/>
        </authorList>
    </citation>
    <scope>NUCLEOTIDE SEQUENCE [LARGE SCALE GENOMIC DNA]</scope>
    <source>
        <strain evidence="1">Candidatus Nitrospira sp. ZN2</strain>
    </source>
</reference>
<sequence length="117" mass="13416">MSEQRPKREAMSLEEATVSNMWEIAAIVEVLERKGLCTKQDLYDIITEFRKKNTRARIPETAFPEPYLLIETENKIIDDILALLNNNGLTSHQSLNLLERLGRIIELGQQLPKGTTH</sequence>
<evidence type="ECO:0000313" key="1">
    <source>
        <dbReference type="EMBL" id="CAE6778488.1"/>
    </source>
</evidence>
<name>A0ABN7M549_9BACT</name>
<dbReference type="EMBL" id="CAJNBJ010000017">
    <property type="protein sequence ID" value="CAE6778488.1"/>
    <property type="molecule type" value="Genomic_DNA"/>
</dbReference>
<organism evidence="1 2">
    <name type="scientific">Nitrospira defluvii</name>
    <dbReference type="NCBI Taxonomy" id="330214"/>
    <lineage>
        <taxon>Bacteria</taxon>
        <taxon>Pseudomonadati</taxon>
        <taxon>Nitrospirota</taxon>
        <taxon>Nitrospiria</taxon>
        <taxon>Nitrospirales</taxon>
        <taxon>Nitrospiraceae</taxon>
        <taxon>Nitrospira</taxon>
    </lineage>
</organism>
<proteinExistence type="predicted"/>
<keyword evidence="2" id="KW-1185">Reference proteome</keyword>
<accession>A0ABN7M549</accession>
<evidence type="ECO:0000313" key="2">
    <source>
        <dbReference type="Proteomes" id="UP000675880"/>
    </source>
</evidence>
<protein>
    <submittedName>
        <fullName evidence="1">Uncharacterized protein</fullName>
    </submittedName>
</protein>
<comment type="caution">
    <text evidence="1">The sequence shown here is derived from an EMBL/GenBank/DDBJ whole genome shotgun (WGS) entry which is preliminary data.</text>
</comment>
<gene>
    <name evidence="1" type="ORF">NSPZN2_40637</name>
</gene>
<dbReference type="RefSeq" id="WP_213043433.1">
    <property type="nucleotide sequence ID" value="NZ_CAJNBJ010000017.1"/>
</dbReference>